<dbReference type="Gene3D" id="3.30.920.30">
    <property type="entry name" value="Hypothetical protein"/>
    <property type="match status" value="1"/>
</dbReference>
<gene>
    <name evidence="8" type="ORF">COV07_01790</name>
</gene>
<sequence length="73" mass="8424">MRLPNLTPRKLLKALRRAGFVEVEQKGSHLYLTNYSTKRHTGIPMHGKDLKRSLMKAIIRQAGMIEAEFAKYI</sequence>
<evidence type="ECO:0000313" key="8">
    <source>
        <dbReference type="EMBL" id="PIR46912.1"/>
    </source>
</evidence>
<dbReference type="SUPFAM" id="SSF54786">
    <property type="entry name" value="YcfA/nrd intein domain"/>
    <property type="match status" value="1"/>
</dbReference>
<evidence type="ECO:0000256" key="2">
    <source>
        <dbReference type="ARBA" id="ARBA00022649"/>
    </source>
</evidence>
<comment type="caution">
    <text evidence="8">The sequence shown here is derived from an EMBL/GenBank/DDBJ whole genome shotgun (WGS) entry which is preliminary data.</text>
</comment>
<dbReference type="InterPro" id="IPR012933">
    <property type="entry name" value="HicA_mRNA_interferase"/>
</dbReference>
<reference evidence="8 9" key="1">
    <citation type="submission" date="2017-09" db="EMBL/GenBank/DDBJ databases">
        <title>Depth-based differentiation of microbial function through sediment-hosted aquifers and enrichment of novel symbionts in the deep terrestrial subsurface.</title>
        <authorList>
            <person name="Probst A.J."/>
            <person name="Ladd B."/>
            <person name="Jarett J.K."/>
            <person name="Geller-Mcgrath D.E."/>
            <person name="Sieber C.M."/>
            <person name="Emerson J.B."/>
            <person name="Anantharaman K."/>
            <person name="Thomas B.C."/>
            <person name="Malmstrom R."/>
            <person name="Stieglmeier M."/>
            <person name="Klingl A."/>
            <person name="Woyke T."/>
            <person name="Ryan C.M."/>
            <person name="Banfield J.F."/>
        </authorList>
    </citation>
    <scope>NUCLEOTIDE SEQUENCE [LARGE SCALE GENOMIC DNA]</scope>
    <source>
        <strain evidence="8">CG10_big_fil_rev_8_21_14_0_10_45_14</strain>
    </source>
</reference>
<keyword evidence="4" id="KW-0255">Endonuclease</keyword>
<proteinExistence type="inferred from homology"/>
<name>A0A2H0RK22_9BACT</name>
<keyword evidence="6" id="KW-0694">RNA-binding</keyword>
<organism evidence="8 9">
    <name type="scientific">Candidatus Vogelbacteria bacterium CG10_big_fil_rev_8_21_14_0_10_45_14</name>
    <dbReference type="NCBI Taxonomy" id="1975042"/>
    <lineage>
        <taxon>Bacteria</taxon>
        <taxon>Candidatus Vogeliibacteriota</taxon>
    </lineage>
</organism>
<accession>A0A2H0RK22</accession>
<dbReference type="GO" id="GO:0003729">
    <property type="term" value="F:mRNA binding"/>
    <property type="evidence" value="ECO:0007669"/>
    <property type="project" value="InterPro"/>
</dbReference>
<dbReference type="GO" id="GO:0004519">
    <property type="term" value="F:endonuclease activity"/>
    <property type="evidence" value="ECO:0007669"/>
    <property type="project" value="UniProtKB-KW"/>
</dbReference>
<dbReference type="InterPro" id="IPR038570">
    <property type="entry name" value="HicA_sf"/>
</dbReference>
<dbReference type="Pfam" id="PF07927">
    <property type="entry name" value="HicA_toxin"/>
    <property type="match status" value="1"/>
</dbReference>
<dbReference type="GO" id="GO:0016787">
    <property type="term" value="F:hydrolase activity"/>
    <property type="evidence" value="ECO:0007669"/>
    <property type="project" value="UniProtKB-KW"/>
</dbReference>
<evidence type="ECO:0000256" key="5">
    <source>
        <dbReference type="ARBA" id="ARBA00022801"/>
    </source>
</evidence>
<keyword evidence="7" id="KW-0346">Stress response</keyword>
<evidence type="ECO:0000256" key="6">
    <source>
        <dbReference type="ARBA" id="ARBA00022884"/>
    </source>
</evidence>
<keyword evidence="5" id="KW-0378">Hydrolase</keyword>
<keyword evidence="2" id="KW-1277">Toxin-antitoxin system</keyword>
<evidence type="ECO:0000256" key="1">
    <source>
        <dbReference type="ARBA" id="ARBA00006620"/>
    </source>
</evidence>
<keyword evidence="3" id="KW-0540">Nuclease</keyword>
<dbReference type="EMBL" id="PCYL01000022">
    <property type="protein sequence ID" value="PIR46912.1"/>
    <property type="molecule type" value="Genomic_DNA"/>
</dbReference>
<dbReference type="AlphaFoldDB" id="A0A2H0RK22"/>
<dbReference type="Proteomes" id="UP000230833">
    <property type="component" value="Unassembled WGS sequence"/>
</dbReference>
<evidence type="ECO:0000256" key="3">
    <source>
        <dbReference type="ARBA" id="ARBA00022722"/>
    </source>
</evidence>
<evidence type="ECO:0000256" key="4">
    <source>
        <dbReference type="ARBA" id="ARBA00022759"/>
    </source>
</evidence>
<evidence type="ECO:0000313" key="9">
    <source>
        <dbReference type="Proteomes" id="UP000230833"/>
    </source>
</evidence>
<protein>
    <submittedName>
        <fullName evidence="8">Toxin HicA</fullName>
    </submittedName>
</protein>
<evidence type="ECO:0000256" key="7">
    <source>
        <dbReference type="ARBA" id="ARBA00023016"/>
    </source>
</evidence>
<comment type="similarity">
    <text evidence="1">Belongs to the HicA mRNA interferase family.</text>
</comment>